<evidence type="ECO:0000256" key="7">
    <source>
        <dbReference type="ARBA" id="ARBA00022840"/>
    </source>
</evidence>
<dbReference type="EMBL" id="CAADFQ010000032">
    <property type="protein sequence ID" value="VFK32348.1"/>
    <property type="molecule type" value="Genomic_DNA"/>
</dbReference>
<dbReference type="GO" id="GO:0005524">
    <property type="term" value="F:ATP binding"/>
    <property type="evidence" value="ECO:0007669"/>
    <property type="project" value="UniProtKB-UniRule"/>
</dbReference>
<keyword evidence="4 11" id="KW-0547">Nucleotide-binding</keyword>
<evidence type="ECO:0000256" key="4">
    <source>
        <dbReference type="ARBA" id="ARBA00022741"/>
    </source>
</evidence>
<comment type="cofactor">
    <cofactor evidence="11">
        <name>Zn(2+)</name>
        <dbReference type="ChEBI" id="CHEBI:29105"/>
    </cofactor>
    <text evidence="11">Binds 1 zinc ion per subunit.</text>
</comment>
<evidence type="ECO:0000256" key="2">
    <source>
        <dbReference type="ARBA" id="ARBA00022598"/>
    </source>
</evidence>
<dbReference type="InterPro" id="IPR014729">
    <property type="entry name" value="Rossmann-like_a/b/a_fold"/>
</dbReference>
<dbReference type="NCBIfam" id="TIGR00364">
    <property type="entry name" value="7-cyano-7-deazaguanine synthase QueC"/>
    <property type="match status" value="1"/>
</dbReference>
<feature type="binding site" evidence="11">
    <location>
        <position position="210"/>
    </location>
    <ligand>
        <name>Zn(2+)</name>
        <dbReference type="ChEBI" id="CHEBI:29105"/>
    </ligand>
</feature>
<dbReference type="PANTHER" id="PTHR42914:SF1">
    <property type="entry name" value="7-CYANO-7-DEAZAGUANINE SYNTHASE"/>
    <property type="match status" value="1"/>
</dbReference>
<comment type="function">
    <text evidence="11">Catalyzes the ATP-dependent conversion of 7-carboxy-7-deazaguanine (CDG) to 7-cyano-7-deazaguanine (preQ(0)).</text>
</comment>
<evidence type="ECO:0000256" key="11">
    <source>
        <dbReference type="HAMAP-Rule" id="MF_01633"/>
    </source>
</evidence>
<evidence type="ECO:0000313" key="12">
    <source>
        <dbReference type="EMBL" id="VFK28193.1"/>
    </source>
</evidence>
<protein>
    <recommendedName>
        <fullName evidence="9 11">7-cyano-7-deazaguanine synthase</fullName>
        <ecNumber evidence="9 11">6.3.4.20</ecNumber>
    </recommendedName>
    <alternativeName>
        <fullName evidence="11">7-cyano-7-carbaguanine synthase</fullName>
    </alternativeName>
    <alternativeName>
        <fullName evidence="11">PreQ(0) synthase</fullName>
    </alternativeName>
    <alternativeName>
        <fullName evidence="11">Queuosine biosynthesis protein QueC</fullName>
    </alternativeName>
</protein>
<accession>A0A450XFW7</accession>
<keyword evidence="5 11" id="KW-0671">Queuosine biosynthesis</keyword>
<keyword evidence="2 11" id="KW-0436">Ligase</keyword>
<evidence type="ECO:0000256" key="1">
    <source>
        <dbReference type="ARBA" id="ARBA00005061"/>
    </source>
</evidence>
<dbReference type="EMBL" id="CAADFO010000034">
    <property type="protein sequence ID" value="VFK28193.1"/>
    <property type="molecule type" value="Genomic_DNA"/>
</dbReference>
<feature type="binding site" evidence="11">
    <location>
        <begin position="16"/>
        <end position="26"/>
    </location>
    <ligand>
        <name>ATP</name>
        <dbReference type="ChEBI" id="CHEBI:30616"/>
    </ligand>
</feature>
<evidence type="ECO:0000256" key="9">
    <source>
        <dbReference type="ARBA" id="ARBA00039149"/>
    </source>
</evidence>
<comment type="catalytic activity">
    <reaction evidence="10 11">
        <text>7-carboxy-7-carbaguanine + NH4(+) + 2 ATP = 7-cyano-7-carbaguanine + 2 AMP + 2 diphosphate + 2 H(+)</text>
        <dbReference type="Rhea" id="RHEA:27982"/>
        <dbReference type="ChEBI" id="CHEBI:15378"/>
        <dbReference type="ChEBI" id="CHEBI:28938"/>
        <dbReference type="ChEBI" id="CHEBI:30616"/>
        <dbReference type="ChEBI" id="CHEBI:33019"/>
        <dbReference type="ChEBI" id="CHEBI:45075"/>
        <dbReference type="ChEBI" id="CHEBI:61036"/>
        <dbReference type="ChEBI" id="CHEBI:456215"/>
        <dbReference type="EC" id="6.3.4.20"/>
    </reaction>
</comment>
<dbReference type="InterPro" id="IPR018317">
    <property type="entry name" value="QueC"/>
</dbReference>
<dbReference type="GO" id="GO:0008616">
    <property type="term" value="P:tRNA queuosine(34) biosynthetic process"/>
    <property type="evidence" value="ECO:0007669"/>
    <property type="project" value="UniProtKB-UniRule"/>
</dbReference>
<feature type="binding site" evidence="11">
    <location>
        <position position="194"/>
    </location>
    <ligand>
        <name>Zn(2+)</name>
        <dbReference type="ChEBI" id="CHEBI:29105"/>
    </ligand>
</feature>
<evidence type="ECO:0000256" key="6">
    <source>
        <dbReference type="ARBA" id="ARBA00022833"/>
    </source>
</evidence>
<dbReference type="Pfam" id="PF06508">
    <property type="entry name" value="QueC"/>
    <property type="match status" value="1"/>
</dbReference>
<dbReference type="AlphaFoldDB" id="A0A450XFW7"/>
<dbReference type="CDD" id="cd01995">
    <property type="entry name" value="QueC-like"/>
    <property type="match status" value="1"/>
</dbReference>
<dbReference type="PIRSF" id="PIRSF006293">
    <property type="entry name" value="ExsB"/>
    <property type="match status" value="1"/>
</dbReference>
<dbReference type="EC" id="6.3.4.20" evidence="9 11"/>
<dbReference type="Gene3D" id="3.40.50.620">
    <property type="entry name" value="HUPs"/>
    <property type="match status" value="1"/>
</dbReference>
<dbReference type="HAMAP" id="MF_01633">
    <property type="entry name" value="QueC"/>
    <property type="match status" value="1"/>
</dbReference>
<evidence type="ECO:0000256" key="8">
    <source>
        <dbReference type="ARBA" id="ARBA00037993"/>
    </source>
</evidence>
<keyword evidence="3 11" id="KW-0479">Metal-binding</keyword>
<keyword evidence="7 11" id="KW-0067">ATP-binding</keyword>
<organism evidence="12">
    <name type="scientific">Candidatus Kentrum sp. MB</name>
    <dbReference type="NCBI Taxonomy" id="2138164"/>
    <lineage>
        <taxon>Bacteria</taxon>
        <taxon>Pseudomonadati</taxon>
        <taxon>Pseudomonadota</taxon>
        <taxon>Gammaproteobacteria</taxon>
        <taxon>Candidatus Kentrum</taxon>
    </lineage>
</organism>
<dbReference type="PANTHER" id="PTHR42914">
    <property type="entry name" value="7-CYANO-7-DEAZAGUANINE SYNTHASE"/>
    <property type="match status" value="1"/>
</dbReference>
<evidence type="ECO:0000256" key="5">
    <source>
        <dbReference type="ARBA" id="ARBA00022785"/>
    </source>
</evidence>
<evidence type="ECO:0000256" key="10">
    <source>
        <dbReference type="ARBA" id="ARBA00047890"/>
    </source>
</evidence>
<feature type="binding site" evidence="11">
    <location>
        <position position="207"/>
    </location>
    <ligand>
        <name>Zn(2+)</name>
        <dbReference type="ChEBI" id="CHEBI:29105"/>
    </ligand>
</feature>
<name>A0A450XFW7_9GAMM</name>
<evidence type="ECO:0000313" key="13">
    <source>
        <dbReference type="EMBL" id="VFK32348.1"/>
    </source>
</evidence>
<proteinExistence type="inferred from homology"/>
<dbReference type="EMBL" id="CAADGH010000033">
    <property type="protein sequence ID" value="VFK75841.1"/>
    <property type="molecule type" value="Genomic_DNA"/>
</dbReference>
<comment type="pathway">
    <text evidence="1 11">Purine metabolism; 7-cyano-7-deazaguanine biosynthesis.</text>
</comment>
<keyword evidence="6 11" id="KW-0862">Zinc</keyword>
<comment type="similarity">
    <text evidence="8 11">Belongs to the QueC family.</text>
</comment>
<dbReference type="GO" id="GO:0008270">
    <property type="term" value="F:zinc ion binding"/>
    <property type="evidence" value="ECO:0007669"/>
    <property type="project" value="UniProtKB-UniRule"/>
</dbReference>
<feature type="binding site" evidence="11">
    <location>
        <position position="204"/>
    </location>
    <ligand>
        <name>Zn(2+)</name>
        <dbReference type="ChEBI" id="CHEBI:29105"/>
    </ligand>
</feature>
<dbReference type="UniPathway" id="UPA00391"/>
<dbReference type="SUPFAM" id="SSF52402">
    <property type="entry name" value="Adenine nucleotide alpha hydrolases-like"/>
    <property type="match status" value="1"/>
</dbReference>
<gene>
    <name evidence="11" type="primary">queC</name>
    <name evidence="12" type="ORF">BECKMB1821G_GA0114241_103415</name>
    <name evidence="14" type="ORF">BECKMB1821H_GA0114242_103315</name>
    <name evidence="13" type="ORF">BECKMB1821I_GA0114274_103215</name>
</gene>
<dbReference type="GO" id="GO:0016879">
    <property type="term" value="F:ligase activity, forming carbon-nitrogen bonds"/>
    <property type="evidence" value="ECO:0007669"/>
    <property type="project" value="UniProtKB-UniRule"/>
</dbReference>
<reference evidence="12" key="1">
    <citation type="submission" date="2019-02" db="EMBL/GenBank/DDBJ databases">
        <authorList>
            <person name="Gruber-Vodicka R. H."/>
            <person name="Seah K. B. B."/>
        </authorList>
    </citation>
    <scope>NUCLEOTIDE SEQUENCE</scope>
    <source>
        <strain evidence="12">BECK_BZ197</strain>
        <strain evidence="14">BECK_BZ198</strain>
        <strain evidence="13">BECK_BZ199</strain>
    </source>
</reference>
<sequence>MNTNCPQAGLPAIILLSGGLDSATCLAIARSEGFACHALSFDYGQRHLAELTAARRVAESLDSVHKVVRLELGELCHSALTDQTSPVPEQPSAGIPVTYVPARNMIFLATALGWAETLCARHVFIGVNAIDFSGYPDCRPEFIAAFQQVANLGTKAGVEGRGFTIRSPLIGMTKADIIRKGLALGVDFSATVSCYQADEAGYACGVCDACRLRRAGFASVGVADPTRYR</sequence>
<evidence type="ECO:0000313" key="14">
    <source>
        <dbReference type="EMBL" id="VFK75841.1"/>
    </source>
</evidence>
<evidence type="ECO:0000256" key="3">
    <source>
        <dbReference type="ARBA" id="ARBA00022723"/>
    </source>
</evidence>